<sequence>MGETCVRDELRTLFLFEDLSDEQLDTLCQAGSIEKFPAGPIVTEGDPATCFYVMLDGELVMSKRSGGVDIQTNRTSMRGVYFGAWSAYIPGEEHIYEASVRLTKPSRVFVLDANAFAGFMQSQFPMAVHLLEGHKVGGRRQSQIIGQREKLLALGNITAGLTHQLNNPAAATARAVADLREGVGKMRHKLAMLADGKFTPQALRMLVTIQDEVAEQVAKNKGLELTALETSDREDEMGDWLEDHDIVGAWDYAPTFVEAGLDIDWLERISASVDDALRDGEASATLQAALGWLKYTIDTELRMNEIAEASKRISALLAGAKQYSQMDRGSYQSADVHEGLRSTLMMFGDKIGKDKPVSLCKDLDKSLPQLHCYPGDLNQVWTNIIDNAIQAMGGHGTLTLRTSRETDEMIRVEICDDGPGIPAEDISRIFTPFFTTKPFGEGTGLGLDLAWRIVVEKHHGDLRVQSKPGDTRFIVLLPLQAPAPEASDPSETSASE</sequence>
<dbReference type="RefSeq" id="WP_039315727.1">
    <property type="nucleotide sequence ID" value="NZ_JACKSA010000447.1"/>
</dbReference>
<keyword evidence="3 7" id="KW-0418">Kinase</keyword>
<keyword evidence="3 7" id="KW-0808">Transferase</keyword>
<feature type="domain" description="Cyclic nucleotide-binding" evidence="5">
    <location>
        <begin position="15"/>
        <end position="116"/>
    </location>
</feature>
<feature type="domain" description="Histidine kinase" evidence="6">
    <location>
        <begin position="306"/>
        <end position="481"/>
    </location>
</feature>
<dbReference type="SUPFAM" id="SSF51206">
    <property type="entry name" value="cAMP-binding domain-like"/>
    <property type="match status" value="1"/>
</dbReference>
<keyword evidence="8" id="KW-1185">Reference proteome</keyword>
<dbReference type="EC" id="2.7.13.3" evidence="2"/>
<dbReference type="GO" id="GO:0016301">
    <property type="term" value="F:kinase activity"/>
    <property type="evidence" value="ECO:0007669"/>
    <property type="project" value="UniProtKB-KW"/>
</dbReference>
<evidence type="ECO:0000259" key="5">
    <source>
        <dbReference type="PROSITE" id="PS50042"/>
    </source>
</evidence>
<dbReference type="PANTHER" id="PTHR43065:SF48">
    <property type="entry name" value="HISTIDINE KINASE"/>
    <property type="match status" value="1"/>
</dbReference>
<dbReference type="EMBL" id="JTLZ01000004">
    <property type="protein sequence ID" value="KHO27006.1"/>
    <property type="molecule type" value="Genomic_DNA"/>
</dbReference>
<dbReference type="InterPro" id="IPR014710">
    <property type="entry name" value="RmlC-like_jellyroll"/>
</dbReference>
<evidence type="ECO:0000259" key="6">
    <source>
        <dbReference type="PROSITE" id="PS50109"/>
    </source>
</evidence>
<dbReference type="Proteomes" id="UP000031004">
    <property type="component" value="Unassembled WGS sequence"/>
</dbReference>
<reference evidence="7 8" key="1">
    <citation type="submission" date="2014-11" db="EMBL/GenBank/DDBJ databases">
        <title>Mycobacterium setense Manresensis Genome.</title>
        <authorList>
            <person name="Rech G."/>
            <person name="Sumoy L."/>
        </authorList>
    </citation>
    <scope>NUCLEOTIDE SEQUENCE [LARGE SCALE GENOMIC DNA]</scope>
    <source>
        <strain evidence="7 8">Manresensis</strain>
    </source>
</reference>
<protein>
    <recommendedName>
        <fullName evidence="2">histidine kinase</fullName>
        <ecNumber evidence="2">2.7.13.3</ecNumber>
    </recommendedName>
</protein>
<dbReference type="CDD" id="cd00038">
    <property type="entry name" value="CAP_ED"/>
    <property type="match status" value="1"/>
</dbReference>
<evidence type="ECO:0000256" key="2">
    <source>
        <dbReference type="ARBA" id="ARBA00012438"/>
    </source>
</evidence>
<dbReference type="InterPro" id="IPR000595">
    <property type="entry name" value="cNMP-bd_dom"/>
</dbReference>
<name>A0ABR4YXQ1_9MYCO</name>
<dbReference type="PROSITE" id="PS50109">
    <property type="entry name" value="HIS_KIN"/>
    <property type="match status" value="1"/>
</dbReference>
<dbReference type="InterPro" id="IPR018488">
    <property type="entry name" value="cNMP-bd_CS"/>
</dbReference>
<proteinExistence type="predicted"/>
<comment type="catalytic activity">
    <reaction evidence="1">
        <text>ATP + protein L-histidine = ADP + protein N-phospho-L-histidine.</text>
        <dbReference type="EC" id="2.7.13.3"/>
    </reaction>
</comment>
<gene>
    <name evidence="7" type="ORF">QQ44_05555</name>
</gene>
<dbReference type="Pfam" id="PF00027">
    <property type="entry name" value="cNMP_binding"/>
    <property type="match status" value="1"/>
</dbReference>
<evidence type="ECO:0000256" key="3">
    <source>
        <dbReference type="ARBA" id="ARBA00022777"/>
    </source>
</evidence>
<accession>A0ABR4YXQ1</accession>
<dbReference type="Gene3D" id="2.60.120.10">
    <property type="entry name" value="Jelly Rolls"/>
    <property type="match status" value="1"/>
</dbReference>
<evidence type="ECO:0000313" key="8">
    <source>
        <dbReference type="Proteomes" id="UP000031004"/>
    </source>
</evidence>
<dbReference type="PROSITE" id="PS00888">
    <property type="entry name" value="CNMP_BINDING_1"/>
    <property type="match status" value="1"/>
</dbReference>
<dbReference type="InterPro" id="IPR003594">
    <property type="entry name" value="HATPase_dom"/>
</dbReference>
<evidence type="ECO:0000256" key="1">
    <source>
        <dbReference type="ARBA" id="ARBA00000085"/>
    </source>
</evidence>
<dbReference type="SUPFAM" id="SSF55874">
    <property type="entry name" value="ATPase domain of HSP90 chaperone/DNA topoisomerase II/histidine kinase"/>
    <property type="match status" value="1"/>
</dbReference>
<dbReference type="Gene3D" id="1.10.287.130">
    <property type="match status" value="1"/>
</dbReference>
<comment type="caution">
    <text evidence="7">The sequence shown here is derived from an EMBL/GenBank/DDBJ whole genome shotgun (WGS) entry which is preliminary data.</text>
</comment>
<evidence type="ECO:0000256" key="4">
    <source>
        <dbReference type="ARBA" id="ARBA00023012"/>
    </source>
</evidence>
<dbReference type="PROSITE" id="PS50042">
    <property type="entry name" value="CNMP_BINDING_3"/>
    <property type="match status" value="1"/>
</dbReference>
<evidence type="ECO:0000313" key="7">
    <source>
        <dbReference type="EMBL" id="KHO27006.1"/>
    </source>
</evidence>
<dbReference type="InterPro" id="IPR005467">
    <property type="entry name" value="His_kinase_dom"/>
</dbReference>
<dbReference type="SMART" id="SM00387">
    <property type="entry name" value="HATPase_c"/>
    <property type="match status" value="1"/>
</dbReference>
<dbReference type="Pfam" id="PF02518">
    <property type="entry name" value="HATPase_c"/>
    <property type="match status" value="1"/>
</dbReference>
<dbReference type="Gene3D" id="3.30.565.10">
    <property type="entry name" value="Histidine kinase-like ATPase, C-terminal domain"/>
    <property type="match status" value="1"/>
</dbReference>
<dbReference type="PRINTS" id="PR00344">
    <property type="entry name" value="BCTRLSENSOR"/>
</dbReference>
<dbReference type="InterPro" id="IPR004358">
    <property type="entry name" value="Sig_transdc_His_kin-like_C"/>
</dbReference>
<dbReference type="PANTHER" id="PTHR43065">
    <property type="entry name" value="SENSOR HISTIDINE KINASE"/>
    <property type="match status" value="1"/>
</dbReference>
<keyword evidence="4" id="KW-0902">Two-component regulatory system</keyword>
<organism evidence="7 8">
    <name type="scientific">Mycolicibacterium setense</name>
    <dbReference type="NCBI Taxonomy" id="431269"/>
    <lineage>
        <taxon>Bacteria</taxon>
        <taxon>Bacillati</taxon>
        <taxon>Actinomycetota</taxon>
        <taxon>Actinomycetes</taxon>
        <taxon>Mycobacteriales</taxon>
        <taxon>Mycobacteriaceae</taxon>
        <taxon>Mycolicibacterium</taxon>
    </lineage>
</organism>
<dbReference type="InterPro" id="IPR018490">
    <property type="entry name" value="cNMP-bd_dom_sf"/>
</dbReference>
<dbReference type="InterPro" id="IPR036890">
    <property type="entry name" value="HATPase_C_sf"/>
</dbReference>